<dbReference type="AlphaFoldDB" id="A0A060H3D1"/>
<accession>A0A060H3D1</accession>
<evidence type="ECO:0000313" key="1">
    <source>
        <dbReference type="EMBL" id="AIC11294.1"/>
    </source>
</evidence>
<sequence>MPELRVDQISQHRPIGFVANVPSLQPSQFGVDGVGAVFCHLGLAQLDHIGQDRAQQQGLVLGLVARFQVREVRSVATASGNSLACLRLVNVAGGTG</sequence>
<proteinExistence type="predicted"/>
<dbReference type="KEGG" id="xfs:D934_07550"/>
<dbReference type="HOGENOM" id="CLU_155314_0_0_6"/>
<dbReference type="Proteomes" id="UP000027215">
    <property type="component" value="Chromosome"/>
</dbReference>
<gene>
    <name evidence="1" type="ORF">D934_07550</name>
    <name evidence="2" type="ORF">D934_09615</name>
</gene>
<dbReference type="EMBL" id="CP006696">
    <property type="protein sequence ID" value="AIC11470.1"/>
    <property type="molecule type" value="Genomic_DNA"/>
</dbReference>
<dbReference type="EMBL" id="CP006696">
    <property type="protein sequence ID" value="AIC11294.1"/>
    <property type="molecule type" value="Genomic_DNA"/>
</dbReference>
<reference evidence="1 3" key="1">
    <citation type="submission" date="2013-08" db="EMBL/GenBank/DDBJ databases">
        <authorList>
            <person name="Stouthamer R."/>
            <person name="Nunney L."/>
        </authorList>
    </citation>
    <scope>NUCLEOTIDE SEQUENCE [LARGE SCALE GENOMIC DNA]</scope>
    <source>
        <strain evidence="3">ann-1</strain>
        <strain evidence="1">Ann-1</strain>
    </source>
</reference>
<dbReference type="KEGG" id="xfs:D934_09615"/>
<protein>
    <submittedName>
        <fullName evidence="1">Uncharacterized protein</fullName>
    </submittedName>
</protein>
<evidence type="ECO:0000313" key="2">
    <source>
        <dbReference type="EMBL" id="AIC11470.1"/>
    </source>
</evidence>
<name>A0A060H3D1_XYLFS</name>
<evidence type="ECO:0000313" key="3">
    <source>
        <dbReference type="Proteomes" id="UP000027215"/>
    </source>
</evidence>
<organism evidence="1 3">
    <name type="scientific">Xylella fastidiosa subsp. sandyi Ann-1</name>
    <dbReference type="NCBI Taxonomy" id="155920"/>
    <lineage>
        <taxon>Bacteria</taxon>
        <taxon>Pseudomonadati</taxon>
        <taxon>Pseudomonadota</taxon>
        <taxon>Gammaproteobacteria</taxon>
        <taxon>Lysobacterales</taxon>
        <taxon>Lysobacteraceae</taxon>
        <taxon>Xylella</taxon>
    </lineage>
</organism>
<dbReference type="PATRIC" id="fig|155920.8.peg.1752"/>